<organism evidence="1">
    <name type="scientific">freshwater metagenome</name>
    <dbReference type="NCBI Taxonomy" id="449393"/>
    <lineage>
        <taxon>unclassified sequences</taxon>
        <taxon>metagenomes</taxon>
        <taxon>ecological metagenomes</taxon>
    </lineage>
</organism>
<sequence>MGAVALAGLAAGFGAGFGAGLGFGGTGTVTVLVIVCVVDDPGEEDLEPAQTVTDPEPNFEP</sequence>
<name>A0A6J6HX30_9ZZZZ</name>
<accession>A0A6J6HX30</accession>
<dbReference type="EMBL" id="CAEZVE010000013">
    <property type="protein sequence ID" value="CAB4615714.1"/>
    <property type="molecule type" value="Genomic_DNA"/>
</dbReference>
<evidence type="ECO:0000313" key="1">
    <source>
        <dbReference type="EMBL" id="CAB4615714.1"/>
    </source>
</evidence>
<protein>
    <submittedName>
        <fullName evidence="1">Unannotated protein</fullName>
    </submittedName>
</protein>
<reference evidence="1" key="1">
    <citation type="submission" date="2020-05" db="EMBL/GenBank/DDBJ databases">
        <authorList>
            <person name="Chiriac C."/>
            <person name="Salcher M."/>
            <person name="Ghai R."/>
            <person name="Kavagutti S V."/>
        </authorList>
    </citation>
    <scope>NUCLEOTIDE SEQUENCE</scope>
</reference>
<gene>
    <name evidence="1" type="ORF">UFOPK1931_00158</name>
</gene>
<proteinExistence type="predicted"/>
<dbReference type="AlphaFoldDB" id="A0A6J6HX30"/>